<dbReference type="SUPFAM" id="SSF49464">
    <property type="entry name" value="Carboxypeptidase regulatory domain-like"/>
    <property type="match status" value="1"/>
</dbReference>
<keyword evidence="3 7" id="KW-1134">Transmembrane beta strand</keyword>
<dbReference type="InterPro" id="IPR036942">
    <property type="entry name" value="Beta-barrel_TonB_sf"/>
</dbReference>
<dbReference type="InterPro" id="IPR023996">
    <property type="entry name" value="TonB-dep_OMP_SusC/RagA"/>
</dbReference>
<gene>
    <name evidence="9" type="ORF">BTO14_04955</name>
</gene>
<dbReference type="InterPro" id="IPR012910">
    <property type="entry name" value="Plug_dom"/>
</dbReference>
<sequence>MVCNLSVKAQQRTVTGTVIANNGDPVPGVSVMQKGTKNGTATDFDGNYSIKLLGSGSKVLVFASLGFKDKEVAIGNRTKINITIEESSEQLDEIVVIGYGTANKRDVLGSMASVKTEVLNESVPVDALGGLQGRVSGVQILTNGAPGSSSEIVIRGISTLNSGTGPLYVVDGQQVDDIDNINPNDIESLEVLKDGASAAIYGSRSANGVVLVTTKKGKVGLPTVKVSVVNSLSYLKNKVPVSNTVQRNKFIELRQTGNTNASGGTVDSLGIRTQFVVDLQELIKQVGQKTQANVAFSGGSENAKYYWNTGFLDEEGIIIGSNFRRINTNLNLSFDITKKLSAGTRLTATYQNQDGIPEGTVFRELSYRQTDVLVYDYDGSFIRERFARNNPIARAVLGRQDNRQYRASSFNWFNYQFTPEFSFKTTIGVNFRLQKLNEFRPSQTVDAVSGKINGRERQRLSYDIQSENFFNYSKKFKGGHKFTGLVGFSVQKWHQENSDLRAIEFNNDYLETFNNVKEFNLTNTGTTAFEHSLVSLYSRLTYDYKRKYLIGATLRRDASSRFGENKRWGDFPSVSAGWRISNEKFIKDLDLEFLQEFKLRASYAITGNERIGNYLTQALYGPGNFYDGVSGFAPFQLGNADLGWEETAQQNYGVDLNLFGRRLKISVDHYIKTTTDLLYARPIPEETGFSSITANIGSIENKGFDVEISGTPLKTADFEWYSGFNVSYNKNKILKLADPDGHIINGSAFSYKLEVGQPIGSMYGFKNLGVYQYDESNAYTESGTRLTANFDENDNFVNYLLNGQEYNGTVKQQTFNNVVLKGGDVIWQDQNGDLNIDQENDRTIIGNGLAEFVGGWSNTFSYKNLSLSVLLNYSFGQQIYRGYDHTRNKANNSVYTPGPDRIEDAWLNQGDITRYPSLEVARAQNRTGLDSDYVSNADYIRLQNVRLSYKFSKEVLDKVDIFKSLSMSVVANNLLTFTNYTGYNPELGNGGNNISAGLDNLRYPNKTSIIFSLTAQF</sequence>
<protein>
    <recommendedName>
        <fullName evidence="8">TonB-dependent receptor plug domain-containing protein</fullName>
    </recommendedName>
</protein>
<dbReference type="NCBIfam" id="TIGR04057">
    <property type="entry name" value="SusC_RagA_signa"/>
    <property type="match status" value="1"/>
</dbReference>
<evidence type="ECO:0000259" key="8">
    <source>
        <dbReference type="Pfam" id="PF07715"/>
    </source>
</evidence>
<dbReference type="Gene3D" id="2.170.130.10">
    <property type="entry name" value="TonB-dependent receptor, plug domain"/>
    <property type="match status" value="1"/>
</dbReference>
<name>A0A2P6CCM7_9FLAO</name>
<evidence type="ECO:0000256" key="6">
    <source>
        <dbReference type="ARBA" id="ARBA00023237"/>
    </source>
</evidence>
<keyword evidence="5 7" id="KW-0472">Membrane</keyword>
<keyword evidence="6 7" id="KW-0998">Cell outer membrane</keyword>
<dbReference type="Proteomes" id="UP000247345">
    <property type="component" value="Unassembled WGS sequence"/>
</dbReference>
<comment type="subcellular location">
    <subcellularLocation>
        <location evidence="1 7">Cell outer membrane</location>
        <topology evidence="1 7">Multi-pass membrane protein</topology>
    </subcellularLocation>
</comment>
<organism evidence="9 10">
    <name type="scientific">Polaribacter butkevichii</name>
    <dbReference type="NCBI Taxonomy" id="218490"/>
    <lineage>
        <taxon>Bacteria</taxon>
        <taxon>Pseudomonadati</taxon>
        <taxon>Bacteroidota</taxon>
        <taxon>Flavobacteriia</taxon>
        <taxon>Flavobacteriales</taxon>
        <taxon>Flavobacteriaceae</taxon>
    </lineage>
</organism>
<dbReference type="Gene3D" id="2.40.170.20">
    <property type="entry name" value="TonB-dependent receptor, beta-barrel domain"/>
    <property type="match status" value="1"/>
</dbReference>
<keyword evidence="2 7" id="KW-0813">Transport</keyword>
<evidence type="ECO:0000256" key="1">
    <source>
        <dbReference type="ARBA" id="ARBA00004571"/>
    </source>
</evidence>
<evidence type="ECO:0000256" key="7">
    <source>
        <dbReference type="PROSITE-ProRule" id="PRU01360"/>
    </source>
</evidence>
<evidence type="ECO:0000313" key="10">
    <source>
        <dbReference type="Proteomes" id="UP000247345"/>
    </source>
</evidence>
<dbReference type="Pfam" id="PF07715">
    <property type="entry name" value="Plug"/>
    <property type="match status" value="1"/>
</dbReference>
<reference evidence="9 10" key="1">
    <citation type="submission" date="2016-12" db="EMBL/GenBank/DDBJ databases">
        <title>Trade-off between light-utilization and light-protection in marine flavobacteria.</title>
        <authorList>
            <person name="Kumagai Y."/>
            <person name="Yoshizawa S."/>
            <person name="Kogure K."/>
            <person name="Iwasaki W."/>
        </authorList>
    </citation>
    <scope>NUCLEOTIDE SEQUENCE [LARGE SCALE GENOMIC DNA]</scope>
    <source>
        <strain evidence="9 10">KCTC 12100</strain>
    </source>
</reference>
<evidence type="ECO:0000256" key="5">
    <source>
        <dbReference type="ARBA" id="ARBA00023136"/>
    </source>
</evidence>
<evidence type="ECO:0000313" key="9">
    <source>
        <dbReference type="EMBL" id="PQJ72643.1"/>
    </source>
</evidence>
<dbReference type="EMBL" id="MSCK01000001">
    <property type="protein sequence ID" value="PQJ72643.1"/>
    <property type="molecule type" value="Genomic_DNA"/>
</dbReference>
<comment type="caution">
    <text evidence="9">The sequence shown here is derived from an EMBL/GenBank/DDBJ whole genome shotgun (WGS) entry which is preliminary data.</text>
</comment>
<evidence type="ECO:0000256" key="2">
    <source>
        <dbReference type="ARBA" id="ARBA00022448"/>
    </source>
</evidence>
<evidence type="ECO:0000256" key="3">
    <source>
        <dbReference type="ARBA" id="ARBA00022452"/>
    </source>
</evidence>
<dbReference type="Pfam" id="PF13715">
    <property type="entry name" value="CarbopepD_reg_2"/>
    <property type="match status" value="1"/>
</dbReference>
<dbReference type="InterPro" id="IPR039426">
    <property type="entry name" value="TonB-dep_rcpt-like"/>
</dbReference>
<dbReference type="GO" id="GO:0009279">
    <property type="term" value="C:cell outer membrane"/>
    <property type="evidence" value="ECO:0007669"/>
    <property type="project" value="UniProtKB-SubCell"/>
</dbReference>
<dbReference type="InterPro" id="IPR023997">
    <property type="entry name" value="TonB-dep_OMP_SusC/RagA_CS"/>
</dbReference>
<dbReference type="NCBIfam" id="TIGR04056">
    <property type="entry name" value="OMP_RagA_SusC"/>
    <property type="match status" value="1"/>
</dbReference>
<keyword evidence="10" id="KW-1185">Reference proteome</keyword>
<accession>A0A2P6CCM7</accession>
<dbReference type="InterPro" id="IPR037066">
    <property type="entry name" value="Plug_dom_sf"/>
</dbReference>
<dbReference type="Gene3D" id="2.60.40.1120">
    <property type="entry name" value="Carboxypeptidase-like, regulatory domain"/>
    <property type="match status" value="1"/>
</dbReference>
<dbReference type="SUPFAM" id="SSF56935">
    <property type="entry name" value="Porins"/>
    <property type="match status" value="1"/>
</dbReference>
<keyword evidence="4 7" id="KW-0812">Transmembrane</keyword>
<evidence type="ECO:0000256" key="4">
    <source>
        <dbReference type="ARBA" id="ARBA00022692"/>
    </source>
</evidence>
<comment type="similarity">
    <text evidence="7">Belongs to the TonB-dependent receptor family.</text>
</comment>
<proteinExistence type="inferred from homology"/>
<dbReference type="InterPro" id="IPR008969">
    <property type="entry name" value="CarboxyPept-like_regulatory"/>
</dbReference>
<dbReference type="PROSITE" id="PS52016">
    <property type="entry name" value="TONB_DEPENDENT_REC_3"/>
    <property type="match status" value="1"/>
</dbReference>
<feature type="domain" description="TonB-dependent receptor plug" evidence="8">
    <location>
        <begin position="104"/>
        <end position="209"/>
    </location>
</feature>
<dbReference type="AlphaFoldDB" id="A0A2P6CCM7"/>